<feature type="compositionally biased region" description="Basic and acidic residues" evidence="1">
    <location>
        <begin position="224"/>
        <end position="237"/>
    </location>
</feature>
<dbReference type="Proteomes" id="UP000799423">
    <property type="component" value="Unassembled WGS sequence"/>
</dbReference>
<evidence type="ECO:0000313" key="4">
    <source>
        <dbReference type="EMBL" id="KAF2853818.1"/>
    </source>
</evidence>
<feature type="chain" id="PRO_5025484970" description="Mid2 domain-containing protein" evidence="3">
    <location>
        <begin position="22"/>
        <end position="245"/>
    </location>
</feature>
<keyword evidence="2" id="KW-0812">Transmembrane</keyword>
<keyword evidence="2" id="KW-0472">Membrane</keyword>
<keyword evidence="2" id="KW-1133">Transmembrane helix</keyword>
<keyword evidence="5" id="KW-1185">Reference proteome</keyword>
<accession>A0A6A7BI76</accession>
<evidence type="ECO:0000256" key="2">
    <source>
        <dbReference type="SAM" id="Phobius"/>
    </source>
</evidence>
<evidence type="ECO:0000313" key="5">
    <source>
        <dbReference type="Proteomes" id="UP000799423"/>
    </source>
</evidence>
<feature type="transmembrane region" description="Helical" evidence="2">
    <location>
        <begin position="136"/>
        <end position="160"/>
    </location>
</feature>
<dbReference type="OrthoDB" id="4157427at2759"/>
<keyword evidence="3" id="KW-0732">Signal</keyword>
<evidence type="ECO:0000256" key="3">
    <source>
        <dbReference type="SAM" id="SignalP"/>
    </source>
</evidence>
<sequence length="245" mass="26132">MFSLVSSFLFLLLTFAPYTESTSQIALFSDDSCKNSLRGMTGPNGYPNGTCTDLRRSGPYGSFQIVGLDESCTVTVYEKDATDDPCSGYAELAQPIDCYNSTYVYYSIDFCLPGGAQASIVPTSTPSASSGLSAGAIAGAVIGGVAGLGIIVAIIVIVVIRRKKAKRLAKLPQESGGTDAQLRYRQAPHEIGRGSVMYKNNAVEIEQPPIELGGPDSTQPPVELESRERTHQDDKATHRGLQNVI</sequence>
<protein>
    <recommendedName>
        <fullName evidence="6">Mid2 domain-containing protein</fullName>
    </recommendedName>
</protein>
<evidence type="ECO:0000256" key="1">
    <source>
        <dbReference type="SAM" id="MobiDB-lite"/>
    </source>
</evidence>
<organism evidence="4 5">
    <name type="scientific">Plenodomus tracheiphilus IPT5</name>
    <dbReference type="NCBI Taxonomy" id="1408161"/>
    <lineage>
        <taxon>Eukaryota</taxon>
        <taxon>Fungi</taxon>
        <taxon>Dikarya</taxon>
        <taxon>Ascomycota</taxon>
        <taxon>Pezizomycotina</taxon>
        <taxon>Dothideomycetes</taxon>
        <taxon>Pleosporomycetidae</taxon>
        <taxon>Pleosporales</taxon>
        <taxon>Pleosporineae</taxon>
        <taxon>Leptosphaeriaceae</taxon>
        <taxon>Plenodomus</taxon>
    </lineage>
</organism>
<name>A0A6A7BI76_9PLEO</name>
<evidence type="ECO:0008006" key="6">
    <source>
        <dbReference type="Google" id="ProtNLM"/>
    </source>
</evidence>
<proteinExistence type="predicted"/>
<dbReference type="AlphaFoldDB" id="A0A6A7BI76"/>
<feature type="region of interest" description="Disordered" evidence="1">
    <location>
        <begin position="206"/>
        <end position="245"/>
    </location>
</feature>
<feature type="signal peptide" evidence="3">
    <location>
        <begin position="1"/>
        <end position="21"/>
    </location>
</feature>
<dbReference type="EMBL" id="MU006294">
    <property type="protein sequence ID" value="KAF2853818.1"/>
    <property type="molecule type" value="Genomic_DNA"/>
</dbReference>
<gene>
    <name evidence="4" type="ORF">T440DRAFT_515304</name>
</gene>
<reference evidence="4" key="1">
    <citation type="submission" date="2020-01" db="EMBL/GenBank/DDBJ databases">
        <authorList>
            <consortium name="DOE Joint Genome Institute"/>
            <person name="Haridas S."/>
            <person name="Albert R."/>
            <person name="Binder M."/>
            <person name="Bloem J."/>
            <person name="Labutti K."/>
            <person name="Salamov A."/>
            <person name="Andreopoulos B."/>
            <person name="Baker S.E."/>
            <person name="Barry K."/>
            <person name="Bills G."/>
            <person name="Bluhm B.H."/>
            <person name="Cannon C."/>
            <person name="Castanera R."/>
            <person name="Culley D.E."/>
            <person name="Daum C."/>
            <person name="Ezra D."/>
            <person name="Gonzalez J.B."/>
            <person name="Henrissat B."/>
            <person name="Kuo A."/>
            <person name="Liang C."/>
            <person name="Lipzen A."/>
            <person name="Lutzoni F."/>
            <person name="Magnuson J."/>
            <person name="Mondo S."/>
            <person name="Nolan M."/>
            <person name="Ohm R."/>
            <person name="Pangilinan J."/>
            <person name="Park H.-J."/>
            <person name="Ramirez L."/>
            <person name="Alfaro M."/>
            <person name="Sun H."/>
            <person name="Tritt A."/>
            <person name="Yoshinaga Y."/>
            <person name="Zwiers L.-H."/>
            <person name="Turgeon B.G."/>
            <person name="Goodwin S.B."/>
            <person name="Spatafora J.W."/>
            <person name="Crous P.W."/>
            <person name="Grigoriev I.V."/>
        </authorList>
    </citation>
    <scope>NUCLEOTIDE SEQUENCE</scope>
    <source>
        <strain evidence="4">IPT5</strain>
    </source>
</reference>